<dbReference type="GO" id="GO:0005524">
    <property type="term" value="F:ATP binding"/>
    <property type="evidence" value="ECO:0007669"/>
    <property type="project" value="InterPro"/>
</dbReference>
<dbReference type="Gene3D" id="3.40.50.300">
    <property type="entry name" value="P-loop containing nucleotide triphosphate hydrolases"/>
    <property type="match status" value="1"/>
</dbReference>
<dbReference type="RefSeq" id="WP_051832782.1">
    <property type="nucleotide sequence ID" value="NZ_JBEYZI010000059.1"/>
</dbReference>
<dbReference type="Pfam" id="PF07728">
    <property type="entry name" value="AAA_5"/>
    <property type="match status" value="1"/>
</dbReference>
<proteinExistence type="predicted"/>
<dbReference type="Proteomes" id="UP000053039">
    <property type="component" value="Unassembled WGS sequence"/>
</dbReference>
<dbReference type="InterPro" id="IPR003593">
    <property type="entry name" value="AAA+_ATPase"/>
</dbReference>
<name>A0A101N407_9ACTN</name>
<evidence type="ECO:0000313" key="3">
    <source>
        <dbReference type="EMBL" id="KUM86141.1"/>
    </source>
</evidence>
<evidence type="ECO:0000313" key="4">
    <source>
        <dbReference type="Proteomes" id="UP000053039"/>
    </source>
</evidence>
<protein>
    <recommendedName>
        <fullName evidence="2">AAA+ ATPase domain-containing protein</fullName>
    </recommendedName>
</protein>
<dbReference type="CDD" id="cd00009">
    <property type="entry name" value="AAA"/>
    <property type="match status" value="1"/>
</dbReference>
<dbReference type="InterPro" id="IPR011704">
    <property type="entry name" value="ATPase_dyneun-rel_AAA"/>
</dbReference>
<evidence type="ECO:0000256" key="1">
    <source>
        <dbReference type="SAM" id="MobiDB-lite"/>
    </source>
</evidence>
<dbReference type="AlphaFoldDB" id="A0A101N407"/>
<dbReference type="InterPro" id="IPR027417">
    <property type="entry name" value="P-loop_NTPase"/>
</dbReference>
<accession>A0A101N407</accession>
<evidence type="ECO:0000259" key="2">
    <source>
        <dbReference type="SMART" id="SM00382"/>
    </source>
</evidence>
<reference evidence="3 4" key="1">
    <citation type="submission" date="2015-10" db="EMBL/GenBank/DDBJ databases">
        <title>Draft genome sequence of Streptomyces pseudovenezuelae DSM 40212, type strain for the species Streptomyces pseudovenezuelae.</title>
        <authorList>
            <person name="Ruckert C."/>
            <person name="Winkler A."/>
            <person name="Kalinowski J."/>
            <person name="Kampfer P."/>
            <person name="Glaeser S."/>
        </authorList>
    </citation>
    <scope>NUCLEOTIDE SEQUENCE [LARGE SCALE GENOMIC DNA]</scope>
    <source>
        <strain evidence="3 4">DSM 40212</strain>
    </source>
</reference>
<dbReference type="SMART" id="SM00382">
    <property type="entry name" value="AAA"/>
    <property type="match status" value="1"/>
</dbReference>
<dbReference type="OrthoDB" id="9783370at2"/>
<comment type="caution">
    <text evidence="3">The sequence shown here is derived from an EMBL/GenBank/DDBJ whole genome shotgun (WGS) entry which is preliminary data.</text>
</comment>
<dbReference type="SUPFAM" id="SSF52540">
    <property type="entry name" value="P-loop containing nucleoside triphosphate hydrolases"/>
    <property type="match status" value="1"/>
</dbReference>
<feature type="region of interest" description="Disordered" evidence="1">
    <location>
        <begin position="18"/>
        <end position="39"/>
    </location>
</feature>
<gene>
    <name evidence="3" type="ORF">AQI94_24260</name>
</gene>
<dbReference type="GO" id="GO:0016887">
    <property type="term" value="F:ATP hydrolysis activity"/>
    <property type="evidence" value="ECO:0007669"/>
    <property type="project" value="InterPro"/>
</dbReference>
<organism evidence="3 4">
    <name type="scientific">Streptomyces pseudovenezuelae</name>
    <dbReference type="NCBI Taxonomy" id="67350"/>
    <lineage>
        <taxon>Bacteria</taxon>
        <taxon>Bacillati</taxon>
        <taxon>Actinomycetota</taxon>
        <taxon>Actinomycetes</taxon>
        <taxon>Kitasatosporales</taxon>
        <taxon>Streptomycetaceae</taxon>
        <taxon>Streptomyces</taxon>
        <taxon>Streptomyces aurantiacus group</taxon>
    </lineage>
</organism>
<sequence>MTEEPSSLDGLLQLVRDMSSGRPANPRKGDQRDGSVYAPTPQIRTAVQVALITGRPLLLSGPPGCGKSSLASFVARSLGFSYFEFVVTDDSDSQDLLWRVDSIRRLNDAQLSKLTDEETVFTNYLEPGPLWWSLNPVTARRRGSGSEKTRPANPPRHLREYEATRNGAVLLIDEIDKADSSFCNGLLVPLGSRRFYVPEINDMVENGPDQLEESPLIIITTNNERDLPEAFVRRCVVLPILGPDADRLKEIARLHFPVLETDEALMSGVAKLAPRFEADNSEHAHASTAEFLDLVEVLITLDVELDSTEWQLIEKLVVEKSIMRRNAFSQW</sequence>
<feature type="domain" description="AAA+ ATPase" evidence="2">
    <location>
        <begin position="53"/>
        <end position="244"/>
    </location>
</feature>
<dbReference type="EMBL" id="LMWM01000027">
    <property type="protein sequence ID" value="KUM86141.1"/>
    <property type="molecule type" value="Genomic_DNA"/>
</dbReference>